<reference evidence="13" key="2">
    <citation type="submission" date="2020-09" db="EMBL/GenBank/DDBJ databases">
        <authorList>
            <person name="Sun Q."/>
            <person name="Zhou Y."/>
        </authorList>
    </citation>
    <scope>NUCLEOTIDE SEQUENCE</scope>
    <source>
        <strain evidence="13">CGMCC 1.12924</strain>
    </source>
</reference>
<evidence type="ECO:0000259" key="12">
    <source>
        <dbReference type="PROSITE" id="PS51163"/>
    </source>
</evidence>
<evidence type="ECO:0000313" key="13">
    <source>
        <dbReference type="EMBL" id="GGD91330.1"/>
    </source>
</evidence>
<evidence type="ECO:0000256" key="9">
    <source>
        <dbReference type="ARBA" id="ARBA00022840"/>
    </source>
</evidence>
<dbReference type="GO" id="GO:0006450">
    <property type="term" value="P:regulation of translational fidelity"/>
    <property type="evidence" value="ECO:0007669"/>
    <property type="project" value="TreeGrafter"/>
</dbReference>
<reference evidence="13" key="1">
    <citation type="journal article" date="2014" name="Int. J. Syst. Evol. Microbiol.">
        <title>Complete genome sequence of Corynebacterium casei LMG S-19264T (=DSM 44701T), isolated from a smear-ripened cheese.</title>
        <authorList>
            <consortium name="US DOE Joint Genome Institute (JGI-PGF)"/>
            <person name="Walter F."/>
            <person name="Albersmeier A."/>
            <person name="Kalinowski J."/>
            <person name="Ruckert C."/>
        </authorList>
    </citation>
    <scope>NUCLEOTIDE SEQUENCE</scope>
    <source>
        <strain evidence="13">CGMCC 1.12924</strain>
    </source>
</reference>
<comment type="caution">
    <text evidence="13">The sequence shown here is derived from an EMBL/GenBank/DDBJ whole genome shotgun (WGS) entry which is preliminary data.</text>
</comment>
<dbReference type="EC" id="2.7.7.87" evidence="3"/>
<evidence type="ECO:0000256" key="8">
    <source>
        <dbReference type="ARBA" id="ARBA00022741"/>
    </source>
</evidence>
<comment type="similarity">
    <text evidence="2">Belongs to the SUA5 family.</text>
</comment>
<name>A0A8J2Y6F5_9FLAO</name>
<organism evidence="13 14">
    <name type="scientific">Planktosalinus lacus</name>
    <dbReference type="NCBI Taxonomy" id="1526573"/>
    <lineage>
        <taxon>Bacteria</taxon>
        <taxon>Pseudomonadati</taxon>
        <taxon>Bacteroidota</taxon>
        <taxon>Flavobacteriia</taxon>
        <taxon>Flavobacteriales</taxon>
        <taxon>Flavobacteriaceae</taxon>
        <taxon>Planktosalinus</taxon>
    </lineage>
</organism>
<keyword evidence="8" id="KW-0547">Nucleotide-binding</keyword>
<evidence type="ECO:0000256" key="6">
    <source>
        <dbReference type="ARBA" id="ARBA00022694"/>
    </source>
</evidence>
<dbReference type="Pfam" id="PF01300">
    <property type="entry name" value="Sua5_yciO_yrdC"/>
    <property type="match status" value="1"/>
</dbReference>
<protein>
    <recommendedName>
        <fullName evidence="10">L-threonylcarbamoyladenylate synthase</fullName>
        <ecNumber evidence="3">2.7.7.87</ecNumber>
    </recommendedName>
    <alternativeName>
        <fullName evidence="10">L-threonylcarbamoyladenylate synthase</fullName>
    </alternativeName>
</protein>
<dbReference type="InterPro" id="IPR017945">
    <property type="entry name" value="DHBP_synth_RibB-like_a/b_dom"/>
</dbReference>
<dbReference type="GO" id="GO:0008033">
    <property type="term" value="P:tRNA processing"/>
    <property type="evidence" value="ECO:0007669"/>
    <property type="project" value="UniProtKB-KW"/>
</dbReference>
<evidence type="ECO:0000256" key="11">
    <source>
        <dbReference type="ARBA" id="ARBA00048366"/>
    </source>
</evidence>
<evidence type="ECO:0000313" key="14">
    <source>
        <dbReference type="Proteomes" id="UP000652231"/>
    </source>
</evidence>
<dbReference type="InterPro" id="IPR006070">
    <property type="entry name" value="Sua5-like_dom"/>
</dbReference>
<evidence type="ECO:0000256" key="4">
    <source>
        <dbReference type="ARBA" id="ARBA00022490"/>
    </source>
</evidence>
<evidence type="ECO:0000256" key="3">
    <source>
        <dbReference type="ARBA" id="ARBA00012584"/>
    </source>
</evidence>
<accession>A0A8J2Y6F5</accession>
<gene>
    <name evidence="13" type="ORF">GCM10011312_13890</name>
</gene>
<dbReference type="GO" id="GO:0005737">
    <property type="term" value="C:cytoplasm"/>
    <property type="evidence" value="ECO:0007669"/>
    <property type="project" value="UniProtKB-SubCell"/>
</dbReference>
<dbReference type="Gene3D" id="3.90.870.10">
    <property type="entry name" value="DHBP synthase"/>
    <property type="match status" value="1"/>
</dbReference>
<dbReference type="GO" id="GO:0061710">
    <property type="term" value="F:L-threonylcarbamoyladenylate synthase"/>
    <property type="evidence" value="ECO:0007669"/>
    <property type="project" value="UniProtKB-EC"/>
</dbReference>
<keyword evidence="6" id="KW-0819">tRNA processing</keyword>
<dbReference type="EMBL" id="BMGK01000005">
    <property type="protein sequence ID" value="GGD91330.1"/>
    <property type="molecule type" value="Genomic_DNA"/>
</dbReference>
<dbReference type="RefSeq" id="WP_188440944.1">
    <property type="nucleotide sequence ID" value="NZ_BMGK01000005.1"/>
</dbReference>
<dbReference type="GO" id="GO:0003725">
    <property type="term" value="F:double-stranded RNA binding"/>
    <property type="evidence" value="ECO:0007669"/>
    <property type="project" value="InterPro"/>
</dbReference>
<dbReference type="InterPro" id="IPR050156">
    <property type="entry name" value="TC-AMP_synthase_SUA5"/>
</dbReference>
<keyword evidence="4" id="KW-0963">Cytoplasm</keyword>
<keyword evidence="7" id="KW-0548">Nucleotidyltransferase</keyword>
<sequence>MFSLEVETTLEYLNKGGIILYPTDTIWGIGCDATNATAVSKIYQLKKRAESKSMLCLVSSIRMLEKYIYEIPDAAYDILEHSANPTTIIYDKPIGIAENLIADDDSLGMRLVKKGFAFELLKKLKRPLVSTSANISGYPAPKNFNEISKEILNGVDYVVNLPGESQNSKPSSIIKLKSDGLVQIIRK</sequence>
<dbReference type="NCBIfam" id="TIGR00057">
    <property type="entry name" value="L-threonylcarbamoyladenylate synthase"/>
    <property type="match status" value="1"/>
</dbReference>
<proteinExistence type="inferred from homology"/>
<comment type="catalytic activity">
    <reaction evidence="11">
        <text>L-threonine + hydrogencarbonate + ATP = L-threonylcarbamoyladenylate + diphosphate + H2O</text>
        <dbReference type="Rhea" id="RHEA:36407"/>
        <dbReference type="ChEBI" id="CHEBI:15377"/>
        <dbReference type="ChEBI" id="CHEBI:17544"/>
        <dbReference type="ChEBI" id="CHEBI:30616"/>
        <dbReference type="ChEBI" id="CHEBI:33019"/>
        <dbReference type="ChEBI" id="CHEBI:57926"/>
        <dbReference type="ChEBI" id="CHEBI:73682"/>
        <dbReference type="EC" id="2.7.7.87"/>
    </reaction>
</comment>
<comment type="subcellular location">
    <subcellularLocation>
        <location evidence="1">Cytoplasm</location>
    </subcellularLocation>
</comment>
<evidence type="ECO:0000256" key="2">
    <source>
        <dbReference type="ARBA" id="ARBA00007663"/>
    </source>
</evidence>
<dbReference type="AlphaFoldDB" id="A0A8J2Y6F5"/>
<evidence type="ECO:0000256" key="5">
    <source>
        <dbReference type="ARBA" id="ARBA00022679"/>
    </source>
</evidence>
<keyword evidence="9" id="KW-0067">ATP-binding</keyword>
<dbReference type="PROSITE" id="PS51163">
    <property type="entry name" value="YRDC"/>
    <property type="match status" value="1"/>
</dbReference>
<keyword evidence="5" id="KW-0808">Transferase</keyword>
<dbReference type="PANTHER" id="PTHR17490">
    <property type="entry name" value="SUA5"/>
    <property type="match status" value="1"/>
</dbReference>
<evidence type="ECO:0000256" key="7">
    <source>
        <dbReference type="ARBA" id="ARBA00022695"/>
    </source>
</evidence>
<dbReference type="Proteomes" id="UP000652231">
    <property type="component" value="Unassembled WGS sequence"/>
</dbReference>
<keyword evidence="14" id="KW-1185">Reference proteome</keyword>
<dbReference type="GO" id="GO:0000049">
    <property type="term" value="F:tRNA binding"/>
    <property type="evidence" value="ECO:0007669"/>
    <property type="project" value="TreeGrafter"/>
</dbReference>
<dbReference type="GO" id="GO:0005524">
    <property type="term" value="F:ATP binding"/>
    <property type="evidence" value="ECO:0007669"/>
    <property type="project" value="UniProtKB-KW"/>
</dbReference>
<evidence type="ECO:0000256" key="1">
    <source>
        <dbReference type="ARBA" id="ARBA00004496"/>
    </source>
</evidence>
<dbReference type="SUPFAM" id="SSF55821">
    <property type="entry name" value="YrdC/RibB"/>
    <property type="match status" value="1"/>
</dbReference>
<dbReference type="PANTHER" id="PTHR17490:SF16">
    <property type="entry name" value="THREONYLCARBAMOYL-AMP SYNTHASE"/>
    <property type="match status" value="1"/>
</dbReference>
<feature type="domain" description="YrdC-like" evidence="12">
    <location>
        <begin position="3"/>
        <end position="187"/>
    </location>
</feature>
<evidence type="ECO:0000256" key="10">
    <source>
        <dbReference type="ARBA" id="ARBA00029774"/>
    </source>
</evidence>